<sequence>MDAVNAKRQLTIKTGVVKRLTKEEKTYVKEADEQRQRIDKYIDDGKDEWHINKQKEVLQDCLRMIPDSQQRLAAAVEDLVSLLQSLADDADISSSEAATAAREAIDAAARAKETS</sequence>
<comment type="similarity">
    <text evidence="3 9">Belongs to the TBCA family.</text>
</comment>
<dbReference type="Pfam" id="PF02970">
    <property type="entry name" value="TBCA"/>
    <property type="match status" value="1"/>
</dbReference>
<dbReference type="Proteomes" id="UP000027361">
    <property type="component" value="Unassembled WGS sequence"/>
</dbReference>
<comment type="subcellular location">
    <subcellularLocation>
        <location evidence="2 9">Cytoplasm</location>
        <location evidence="2 9">Cytoskeleton</location>
    </subcellularLocation>
</comment>
<dbReference type="RefSeq" id="XP_013240098.1">
    <property type="nucleotide sequence ID" value="XM_013384644.1"/>
</dbReference>
<evidence type="ECO:0000256" key="2">
    <source>
        <dbReference type="ARBA" id="ARBA00004245"/>
    </source>
</evidence>
<keyword evidence="7 9" id="KW-0143">Chaperone</keyword>
<evidence type="ECO:0000256" key="8">
    <source>
        <dbReference type="ARBA" id="ARBA00023212"/>
    </source>
</evidence>
<evidence type="ECO:0000313" key="10">
    <source>
        <dbReference type="EMBL" id="KDN36560.1"/>
    </source>
</evidence>
<comment type="function">
    <text evidence="1">Tubulin-folding protein; involved in the early step of the tubulin folding pathway.</text>
</comment>
<organism evidence="10 11">
    <name type="scientific">Tilletiaria anomala (strain ATCC 24038 / CBS 436.72 / UBC 951)</name>
    <dbReference type="NCBI Taxonomy" id="1037660"/>
    <lineage>
        <taxon>Eukaryota</taxon>
        <taxon>Fungi</taxon>
        <taxon>Dikarya</taxon>
        <taxon>Basidiomycota</taxon>
        <taxon>Ustilaginomycotina</taxon>
        <taxon>Exobasidiomycetes</taxon>
        <taxon>Georgefischeriales</taxon>
        <taxon>Tilletiariaceae</taxon>
        <taxon>Tilletiaria</taxon>
    </lineage>
</organism>
<dbReference type="FunFam" id="1.20.58.90:FF:000010">
    <property type="entry name" value="Tubulin-specific chaperone A"/>
    <property type="match status" value="1"/>
</dbReference>
<dbReference type="FunCoup" id="A0A066VD88">
    <property type="interactions" value="107"/>
</dbReference>
<name>A0A066VD88_TILAU</name>
<dbReference type="GO" id="GO:0007023">
    <property type="term" value="P:post-chaperonin tubulin folding pathway"/>
    <property type="evidence" value="ECO:0007669"/>
    <property type="project" value="UniProtKB-UniRule"/>
</dbReference>
<dbReference type="OrthoDB" id="296187at2759"/>
<gene>
    <name evidence="10" type="ORF">K437DRAFT_260085</name>
</gene>
<evidence type="ECO:0000256" key="3">
    <source>
        <dbReference type="ARBA" id="ARBA00006806"/>
    </source>
</evidence>
<keyword evidence="5 9" id="KW-0963">Cytoplasm</keyword>
<dbReference type="Gene3D" id="1.20.58.90">
    <property type="match status" value="1"/>
</dbReference>
<evidence type="ECO:0000313" key="11">
    <source>
        <dbReference type="Proteomes" id="UP000027361"/>
    </source>
</evidence>
<evidence type="ECO:0000256" key="1">
    <source>
        <dbReference type="ARBA" id="ARBA00003046"/>
    </source>
</evidence>
<evidence type="ECO:0000256" key="7">
    <source>
        <dbReference type="ARBA" id="ARBA00023186"/>
    </source>
</evidence>
<dbReference type="OMA" id="VIQECIM"/>
<dbReference type="GO" id="GO:0048487">
    <property type="term" value="F:beta-tubulin binding"/>
    <property type="evidence" value="ECO:0007669"/>
    <property type="project" value="InterPro"/>
</dbReference>
<dbReference type="SUPFAM" id="SSF46988">
    <property type="entry name" value="Tubulin chaperone cofactor A"/>
    <property type="match status" value="1"/>
</dbReference>
<dbReference type="GeneID" id="25265450"/>
<dbReference type="STRING" id="1037660.A0A066VD88"/>
<protein>
    <recommendedName>
        <fullName evidence="4 9">Tubulin-specific chaperone A</fullName>
    </recommendedName>
</protein>
<dbReference type="AlphaFoldDB" id="A0A066VD88"/>
<dbReference type="EMBL" id="JMSN01000164">
    <property type="protein sequence ID" value="KDN36560.1"/>
    <property type="molecule type" value="Genomic_DNA"/>
</dbReference>
<proteinExistence type="inferred from homology"/>
<dbReference type="GO" id="GO:0005829">
    <property type="term" value="C:cytosol"/>
    <property type="evidence" value="ECO:0007669"/>
    <property type="project" value="TreeGrafter"/>
</dbReference>
<dbReference type="InterPro" id="IPR036126">
    <property type="entry name" value="TBCA_sf"/>
</dbReference>
<dbReference type="HOGENOM" id="CLU_130569_3_1_1"/>
<evidence type="ECO:0000256" key="5">
    <source>
        <dbReference type="ARBA" id="ARBA00022490"/>
    </source>
</evidence>
<evidence type="ECO:0000256" key="9">
    <source>
        <dbReference type="RuleBase" id="RU364030"/>
    </source>
</evidence>
<dbReference type="GO" id="GO:0005874">
    <property type="term" value="C:microtubule"/>
    <property type="evidence" value="ECO:0007669"/>
    <property type="project" value="UniProtKB-KW"/>
</dbReference>
<dbReference type="GO" id="GO:0007021">
    <property type="term" value="P:tubulin complex assembly"/>
    <property type="evidence" value="ECO:0007669"/>
    <property type="project" value="UniProtKB-UniRule"/>
</dbReference>
<dbReference type="InterPro" id="IPR004226">
    <property type="entry name" value="TBCA"/>
</dbReference>
<dbReference type="InParanoid" id="A0A066VD88"/>
<keyword evidence="8 9" id="KW-0206">Cytoskeleton</keyword>
<evidence type="ECO:0000256" key="6">
    <source>
        <dbReference type="ARBA" id="ARBA00022701"/>
    </source>
</evidence>
<dbReference type="PANTHER" id="PTHR21500">
    <property type="entry name" value="TUBULIN-SPECIFIC CHAPERONE A"/>
    <property type="match status" value="1"/>
</dbReference>
<keyword evidence="11" id="KW-1185">Reference proteome</keyword>
<keyword evidence="6 9" id="KW-0493">Microtubule</keyword>
<comment type="caution">
    <text evidence="10">The sequence shown here is derived from an EMBL/GenBank/DDBJ whole genome shotgun (WGS) entry which is preliminary data.</text>
</comment>
<reference evidence="10 11" key="1">
    <citation type="submission" date="2014-05" db="EMBL/GenBank/DDBJ databases">
        <title>Draft genome sequence of a rare smut relative, Tilletiaria anomala UBC 951.</title>
        <authorList>
            <consortium name="DOE Joint Genome Institute"/>
            <person name="Toome M."/>
            <person name="Kuo A."/>
            <person name="Henrissat B."/>
            <person name="Lipzen A."/>
            <person name="Tritt A."/>
            <person name="Yoshinaga Y."/>
            <person name="Zane M."/>
            <person name="Barry K."/>
            <person name="Grigoriev I.V."/>
            <person name="Spatafora J.W."/>
            <person name="Aimea M.C."/>
        </authorList>
    </citation>
    <scope>NUCLEOTIDE SEQUENCE [LARGE SCALE GENOMIC DNA]</scope>
    <source>
        <strain evidence="10 11">UBC 951</strain>
    </source>
</reference>
<dbReference type="PANTHER" id="PTHR21500:SF0">
    <property type="entry name" value="TUBULIN-SPECIFIC CHAPERONE A"/>
    <property type="match status" value="1"/>
</dbReference>
<comment type="subunit">
    <text evidence="9">Supercomplex made of cofactors A to E. Cofactors A and D function by capturing and stabilizing tubulin in a quasi-native conformation. Cofactor E binds to the cofactor D-tubulin complex; interaction with cofactor C then causes the release of tubulin polypeptides that are committed to the native state.</text>
</comment>
<evidence type="ECO:0000256" key="4">
    <source>
        <dbReference type="ARBA" id="ARBA00015002"/>
    </source>
</evidence>
<accession>A0A066VD88</accession>